<organism evidence="12 13">
    <name type="scientific">Mesorhabditis belari</name>
    <dbReference type="NCBI Taxonomy" id="2138241"/>
    <lineage>
        <taxon>Eukaryota</taxon>
        <taxon>Metazoa</taxon>
        <taxon>Ecdysozoa</taxon>
        <taxon>Nematoda</taxon>
        <taxon>Chromadorea</taxon>
        <taxon>Rhabditida</taxon>
        <taxon>Rhabditina</taxon>
        <taxon>Rhabditomorpha</taxon>
        <taxon>Rhabditoidea</taxon>
        <taxon>Rhabditidae</taxon>
        <taxon>Mesorhabditinae</taxon>
        <taxon>Mesorhabditis</taxon>
    </lineage>
</organism>
<evidence type="ECO:0000256" key="5">
    <source>
        <dbReference type="ARBA" id="ARBA00022927"/>
    </source>
</evidence>
<accession>A0AAF3EBI5</accession>
<evidence type="ECO:0000256" key="1">
    <source>
        <dbReference type="ARBA" id="ARBA00004443"/>
    </source>
</evidence>
<sequence>MVWKHAVKVALAAGEALAKGFSRAVREELRASQQAASSHTARQSTSEASENLAANARLGISLDESIQILNVKQPLDNKDVQEKYDHLFAINDKTKGGSFYLQSKIYRAKERIDEELRRKTEAPSQKENESTDKSSTKE</sequence>
<name>A0AAF3EBI5_9BILA</name>
<proteinExistence type="inferred from homology"/>
<evidence type="ECO:0000256" key="6">
    <source>
        <dbReference type="ARBA" id="ARBA00023010"/>
    </source>
</evidence>
<keyword evidence="3" id="KW-0813">Transport</keyword>
<evidence type="ECO:0000256" key="9">
    <source>
        <dbReference type="ARBA" id="ARBA00059904"/>
    </source>
</evidence>
<evidence type="ECO:0000256" key="8">
    <source>
        <dbReference type="ARBA" id="ARBA00023136"/>
    </source>
</evidence>
<dbReference type="Pfam" id="PF03656">
    <property type="entry name" value="Pam16"/>
    <property type="match status" value="1"/>
</dbReference>
<reference evidence="13" key="1">
    <citation type="submission" date="2024-02" db="UniProtKB">
        <authorList>
            <consortium name="WormBaseParasite"/>
        </authorList>
    </citation>
    <scope>IDENTIFICATION</scope>
</reference>
<dbReference type="PANTHER" id="PTHR12388">
    <property type="entry name" value="MITOCHONDRIA ASSOCIATED GRANULOCYTE MACROPHAGE CSF SIGNALING MOLECULE"/>
    <property type="match status" value="1"/>
</dbReference>
<dbReference type="FunFam" id="1.10.287.110:FF:000006">
    <property type="entry name" value="Import inner membrane translocase subunit TIM16"/>
    <property type="match status" value="1"/>
</dbReference>
<keyword evidence="4" id="KW-0999">Mitochondrion inner membrane</keyword>
<dbReference type="GO" id="GO:0005744">
    <property type="term" value="C:TIM23 mitochondrial import inner membrane translocase complex"/>
    <property type="evidence" value="ECO:0007669"/>
    <property type="project" value="InterPro"/>
</dbReference>
<dbReference type="AlphaFoldDB" id="A0AAF3EBI5"/>
<evidence type="ECO:0000256" key="10">
    <source>
        <dbReference type="ARBA" id="ARBA00071356"/>
    </source>
</evidence>
<comment type="function">
    <text evidence="9">Regulates ATP-dependent protein translocation into the mitochondrial matrix.</text>
</comment>
<comment type="subcellular location">
    <subcellularLocation>
        <location evidence="1">Mitochondrion inner membrane</location>
        <topology evidence="1">Peripheral membrane protein</topology>
        <orientation evidence="1">Matrix side</orientation>
    </subcellularLocation>
</comment>
<dbReference type="InterPro" id="IPR036869">
    <property type="entry name" value="J_dom_sf"/>
</dbReference>
<keyword evidence="12" id="KW-1185">Reference proteome</keyword>
<feature type="region of interest" description="Disordered" evidence="11">
    <location>
        <begin position="112"/>
        <end position="138"/>
    </location>
</feature>
<evidence type="ECO:0000256" key="4">
    <source>
        <dbReference type="ARBA" id="ARBA00022792"/>
    </source>
</evidence>
<feature type="region of interest" description="Disordered" evidence="11">
    <location>
        <begin position="31"/>
        <end position="50"/>
    </location>
</feature>
<evidence type="ECO:0000313" key="12">
    <source>
        <dbReference type="Proteomes" id="UP000887575"/>
    </source>
</evidence>
<evidence type="ECO:0000256" key="3">
    <source>
        <dbReference type="ARBA" id="ARBA00022448"/>
    </source>
</evidence>
<evidence type="ECO:0000313" key="13">
    <source>
        <dbReference type="WBParaSite" id="MBELARI_LOCUS11299"/>
    </source>
</evidence>
<dbReference type="WBParaSite" id="MBELARI_LOCUS11299">
    <property type="protein sequence ID" value="MBELARI_LOCUS11299"/>
    <property type="gene ID" value="MBELARI_LOCUS11299"/>
</dbReference>
<protein>
    <recommendedName>
        <fullName evidence="10">Mitochondrial import inner membrane translocase subunit tim-16</fullName>
    </recommendedName>
</protein>
<dbReference type="PANTHER" id="PTHR12388:SF0">
    <property type="entry name" value="MITOCHONDRIAL IMPORT INNER MEMBRANE TRANSLOCASE SUBUNIT TIM16"/>
    <property type="match status" value="1"/>
</dbReference>
<dbReference type="Gene3D" id="1.10.287.110">
    <property type="entry name" value="DnaJ domain"/>
    <property type="match status" value="1"/>
</dbReference>
<keyword evidence="5" id="KW-0653">Protein transport</keyword>
<comment type="similarity">
    <text evidence="2">Belongs to the TIM16/PAM16 family.</text>
</comment>
<evidence type="ECO:0000256" key="7">
    <source>
        <dbReference type="ARBA" id="ARBA00023128"/>
    </source>
</evidence>
<evidence type="ECO:0000256" key="11">
    <source>
        <dbReference type="SAM" id="MobiDB-lite"/>
    </source>
</evidence>
<feature type="compositionally biased region" description="Polar residues" evidence="11">
    <location>
        <begin position="31"/>
        <end position="49"/>
    </location>
</feature>
<keyword evidence="8" id="KW-0472">Membrane</keyword>
<dbReference type="InterPro" id="IPR005341">
    <property type="entry name" value="Tim16"/>
</dbReference>
<dbReference type="Proteomes" id="UP000887575">
    <property type="component" value="Unassembled WGS sequence"/>
</dbReference>
<dbReference type="GO" id="GO:0030150">
    <property type="term" value="P:protein import into mitochondrial matrix"/>
    <property type="evidence" value="ECO:0007669"/>
    <property type="project" value="InterPro"/>
</dbReference>
<keyword evidence="7" id="KW-0496">Mitochondrion</keyword>
<keyword evidence="6" id="KW-0811">Translocation</keyword>
<evidence type="ECO:0000256" key="2">
    <source>
        <dbReference type="ARBA" id="ARBA00008817"/>
    </source>
</evidence>